<keyword evidence="5 9" id="KW-0227">DNA damage</keyword>
<evidence type="ECO:0000256" key="3">
    <source>
        <dbReference type="ARBA" id="ARBA00021315"/>
    </source>
</evidence>
<feature type="domain" description="RecF/RecN/SMC N-terminal" evidence="10">
    <location>
        <begin position="3"/>
        <end position="502"/>
    </location>
</feature>
<evidence type="ECO:0000256" key="4">
    <source>
        <dbReference type="ARBA" id="ARBA00022741"/>
    </source>
</evidence>
<dbReference type="GO" id="GO:0009432">
    <property type="term" value="P:SOS response"/>
    <property type="evidence" value="ECO:0007669"/>
    <property type="project" value="TreeGrafter"/>
</dbReference>
<dbReference type="GO" id="GO:0006281">
    <property type="term" value="P:DNA repair"/>
    <property type="evidence" value="ECO:0007669"/>
    <property type="project" value="UniProtKB-KW"/>
</dbReference>
<dbReference type="EMBL" id="CP049989">
    <property type="protein sequence ID" value="QIM52698.1"/>
    <property type="molecule type" value="Genomic_DNA"/>
</dbReference>
<proteinExistence type="inferred from homology"/>
<name>A0A6G8II11_9BURK</name>
<evidence type="ECO:0000313" key="11">
    <source>
        <dbReference type="EMBL" id="QIM52698.1"/>
    </source>
</evidence>
<dbReference type="FunFam" id="3.40.50.300:FF:000319">
    <property type="entry name" value="DNA repair protein RecN"/>
    <property type="match status" value="1"/>
</dbReference>
<dbReference type="InterPro" id="IPR027417">
    <property type="entry name" value="P-loop_NTPase"/>
</dbReference>
<dbReference type="GO" id="GO:0006310">
    <property type="term" value="P:DNA recombination"/>
    <property type="evidence" value="ECO:0007669"/>
    <property type="project" value="InterPro"/>
</dbReference>
<reference evidence="11 12" key="1">
    <citation type="submission" date="2020-03" db="EMBL/GenBank/DDBJ databases">
        <title>Hydrogenophaga sp. nov. isolated from cyanobacterial mat.</title>
        <authorList>
            <person name="Thorat V."/>
            <person name="Kirdat K."/>
            <person name="Tiwarekar B."/>
            <person name="Costa E.D."/>
            <person name="Yadav A."/>
        </authorList>
    </citation>
    <scope>NUCLEOTIDE SEQUENCE [LARGE SCALE GENOMIC DNA]</scope>
    <source>
        <strain evidence="11 12">BA0156</strain>
    </source>
</reference>
<evidence type="ECO:0000256" key="9">
    <source>
        <dbReference type="PIRNR" id="PIRNR003128"/>
    </source>
</evidence>
<dbReference type="RefSeq" id="WP_166227300.1">
    <property type="nucleotide sequence ID" value="NZ_CP049989.1"/>
</dbReference>
<comment type="function">
    <text evidence="1 9">May be involved in recombinational repair of damaged DNA.</text>
</comment>
<dbReference type="FunFam" id="3.40.50.300:FF:000356">
    <property type="entry name" value="DNA repair protein RecN"/>
    <property type="match status" value="1"/>
</dbReference>
<organism evidence="11 12">
    <name type="scientific">Hydrogenophaga crocea</name>
    <dbReference type="NCBI Taxonomy" id="2716225"/>
    <lineage>
        <taxon>Bacteria</taxon>
        <taxon>Pseudomonadati</taxon>
        <taxon>Pseudomonadota</taxon>
        <taxon>Betaproteobacteria</taxon>
        <taxon>Burkholderiales</taxon>
        <taxon>Comamonadaceae</taxon>
        <taxon>Hydrogenophaga</taxon>
    </lineage>
</organism>
<evidence type="ECO:0000256" key="8">
    <source>
        <dbReference type="ARBA" id="ARBA00033408"/>
    </source>
</evidence>
<dbReference type="Gene3D" id="3.40.50.300">
    <property type="entry name" value="P-loop containing nucleotide triphosphate hydrolases"/>
    <property type="match status" value="2"/>
</dbReference>
<dbReference type="GO" id="GO:0005524">
    <property type="term" value="F:ATP binding"/>
    <property type="evidence" value="ECO:0007669"/>
    <property type="project" value="UniProtKB-KW"/>
</dbReference>
<dbReference type="PANTHER" id="PTHR11059:SF0">
    <property type="entry name" value="DNA REPAIR PROTEIN RECN"/>
    <property type="match status" value="1"/>
</dbReference>
<evidence type="ECO:0000256" key="1">
    <source>
        <dbReference type="ARBA" id="ARBA00003618"/>
    </source>
</evidence>
<keyword evidence="7 9" id="KW-0234">DNA repair</keyword>
<dbReference type="Proteomes" id="UP000503162">
    <property type="component" value="Chromosome"/>
</dbReference>
<evidence type="ECO:0000256" key="2">
    <source>
        <dbReference type="ARBA" id="ARBA00009441"/>
    </source>
</evidence>
<dbReference type="InterPro" id="IPR003395">
    <property type="entry name" value="RecF/RecN/SMC_N"/>
</dbReference>
<dbReference type="InterPro" id="IPR004604">
    <property type="entry name" value="DNA_recomb/repair_RecN"/>
</dbReference>
<dbReference type="PANTHER" id="PTHR11059">
    <property type="entry name" value="DNA REPAIR PROTEIN RECN"/>
    <property type="match status" value="1"/>
</dbReference>
<comment type="similarity">
    <text evidence="2 9">Belongs to the RecN family.</text>
</comment>
<keyword evidence="4" id="KW-0547">Nucleotide-binding</keyword>
<dbReference type="PIRSF" id="PIRSF003128">
    <property type="entry name" value="RecN"/>
    <property type="match status" value="1"/>
</dbReference>
<sequence>MSLRRIALRDFVIVPSLDLELAAGFGVLTGETGAGKSILIDALQLALGARAEAGVVREGAARCEIAAEFDRPAALRPWLDEQGFADDDTLLLRRVVDAEGRSRAWINGSAATLTQLRQAGDALVDIHGQHAWQGLTRADAVRGLLDGFAGIDTAPLAKAWAGWREAQGALERARERQSTLRQESERLAWQIGELDKLAPQPGEWDELNTRHGRLANAQSLIDATQAAVHALDEADDNAVGLINRAIAALQAQAHIEPAFAQPLESLQSALAQVQDAVHELHQHQRHAELDPEALAELDQRLSQWHSLARRYRTPAEELPALLAQWKAELAQLDQALDIDTLERTEAKARAAFDAAAKAVSQQRQKAAPRLSQAVTETMQTLGMEGGRFEVALLPLDTPHAHGREQVEFRVAGHAGSTPRPVAKVASGGELSRIALAIAVITSRLGHAPTLIFDEVDAGIGGAVAHTVGRLMRQLGKDRQVLAVTHLAQVAACADHHLLVAKQVREGRTQSTVQPIEHDTRVRELARMLGGNERSDVSLAHARELLSA</sequence>
<dbReference type="NCBIfam" id="NF008121">
    <property type="entry name" value="PRK10869.1"/>
    <property type="match status" value="1"/>
</dbReference>
<dbReference type="SUPFAM" id="SSF52540">
    <property type="entry name" value="P-loop containing nucleoside triphosphate hydrolases"/>
    <property type="match status" value="1"/>
</dbReference>
<evidence type="ECO:0000313" key="12">
    <source>
        <dbReference type="Proteomes" id="UP000503162"/>
    </source>
</evidence>
<evidence type="ECO:0000256" key="6">
    <source>
        <dbReference type="ARBA" id="ARBA00022840"/>
    </source>
</evidence>
<evidence type="ECO:0000256" key="7">
    <source>
        <dbReference type="ARBA" id="ARBA00023204"/>
    </source>
</evidence>
<accession>A0A6G8II11</accession>
<dbReference type="NCBIfam" id="TIGR00634">
    <property type="entry name" value="recN"/>
    <property type="match status" value="1"/>
</dbReference>
<gene>
    <name evidence="11" type="primary">recN</name>
    <name evidence="11" type="ORF">G9Q37_11345</name>
</gene>
<protein>
    <recommendedName>
        <fullName evidence="3 9">DNA repair protein RecN</fullName>
    </recommendedName>
    <alternativeName>
        <fullName evidence="8 9">Recombination protein N</fullName>
    </alternativeName>
</protein>
<dbReference type="AlphaFoldDB" id="A0A6G8II11"/>
<evidence type="ECO:0000259" key="10">
    <source>
        <dbReference type="Pfam" id="PF02463"/>
    </source>
</evidence>
<keyword evidence="12" id="KW-1185">Reference proteome</keyword>
<dbReference type="Pfam" id="PF02463">
    <property type="entry name" value="SMC_N"/>
    <property type="match status" value="1"/>
</dbReference>
<dbReference type="KEGG" id="hcz:G9Q37_11345"/>
<evidence type="ECO:0000256" key="5">
    <source>
        <dbReference type="ARBA" id="ARBA00022763"/>
    </source>
</evidence>
<dbReference type="CDD" id="cd03241">
    <property type="entry name" value="ABC_RecN"/>
    <property type="match status" value="2"/>
</dbReference>
<keyword evidence="6" id="KW-0067">ATP-binding</keyword>
<dbReference type="GO" id="GO:0043590">
    <property type="term" value="C:bacterial nucleoid"/>
    <property type="evidence" value="ECO:0007669"/>
    <property type="project" value="TreeGrafter"/>
</dbReference>